<gene>
    <name evidence="3" type="ORF">GZ22_16930</name>
    <name evidence="4" type="ORF">SAMN04489762_1675</name>
</gene>
<name>A0A075LP72_9BACI</name>
<feature type="active site" description="Charge relay system" evidence="1">
    <location>
        <position position="226"/>
    </location>
</feature>
<dbReference type="EMBL" id="FOCD01000002">
    <property type="protein sequence ID" value="SEN19806.1"/>
    <property type="molecule type" value="Genomic_DNA"/>
</dbReference>
<proteinExistence type="predicted"/>
<dbReference type="Proteomes" id="UP000027980">
    <property type="component" value="Chromosome"/>
</dbReference>
<dbReference type="AlphaFoldDB" id="A0A075LP72"/>
<evidence type="ECO:0000259" key="2">
    <source>
        <dbReference type="Pfam" id="PF12146"/>
    </source>
</evidence>
<dbReference type="SUPFAM" id="SSF53474">
    <property type="entry name" value="alpha/beta-Hydrolases"/>
    <property type="match status" value="1"/>
</dbReference>
<sequence>MVTMKQPEPFTFEGKGDRAVLLLHGFTGHSADVRMMGRFLAGKGYTAHAPIYRGHGKTPDDIVASNSDEWWEDVQAAYQELKDKGYEKIAVAGLSLGGVLGLKLAYSYPVKGIITMCSPMFFDNETQLNKGFKLYARQHKQLQGKDNQAIEQELAELMEAPATADMFQRLGAFITDVSKHVDEIYAPLFAVQATEDQMINTESANFIYEHAESDLKEIKWYDNSSHVITMGKEKEQLHEDVYQFLESLDWE</sequence>
<evidence type="ECO:0000313" key="3">
    <source>
        <dbReference type="EMBL" id="AIF68149.1"/>
    </source>
</evidence>
<dbReference type="Pfam" id="PF12146">
    <property type="entry name" value="Hydrolase_4"/>
    <property type="match status" value="1"/>
</dbReference>
<dbReference type="RefSeq" id="WP_038564775.1">
    <property type="nucleotide sequence ID" value="NZ_CP008876.1"/>
</dbReference>
<dbReference type="InterPro" id="IPR012354">
    <property type="entry name" value="Esterase_lipase"/>
</dbReference>
<evidence type="ECO:0000256" key="1">
    <source>
        <dbReference type="PIRSR" id="PIRSR017388-1"/>
    </source>
</evidence>
<evidence type="ECO:0000313" key="4">
    <source>
        <dbReference type="EMBL" id="SEN19806.1"/>
    </source>
</evidence>
<reference evidence="3 5" key="1">
    <citation type="submission" date="2014-07" db="EMBL/GenBank/DDBJ databases">
        <title>Complete genome sequence of a moderately halophilic bacterium Terribacillus aidingensis MP602, isolated from Cryptomeria fortunei in Tianmu mountain in China.</title>
        <authorList>
            <person name="Wang Y."/>
            <person name="Lu P."/>
            <person name="Zhang L."/>
        </authorList>
    </citation>
    <scope>NUCLEOTIDE SEQUENCE [LARGE SCALE GENOMIC DNA]</scope>
    <source>
        <strain evidence="3 5">MP602</strain>
    </source>
</reference>
<accession>A0A075LP72</accession>
<dbReference type="Gene3D" id="3.40.50.1820">
    <property type="entry name" value="alpha/beta hydrolase"/>
    <property type="match status" value="1"/>
</dbReference>
<dbReference type="ESTHER" id="9baci-a0a075lp72">
    <property type="family name" value="CarbLipBact_1"/>
</dbReference>
<dbReference type="PIRSF" id="PIRSF017388">
    <property type="entry name" value="Esterase_lipase"/>
    <property type="match status" value="1"/>
</dbReference>
<dbReference type="GeneID" id="34223022"/>
<dbReference type="GO" id="GO:0052689">
    <property type="term" value="F:carboxylic ester hydrolase activity"/>
    <property type="evidence" value="ECO:0007669"/>
    <property type="project" value="InterPro"/>
</dbReference>
<reference evidence="4 6" key="2">
    <citation type="submission" date="2016-10" db="EMBL/GenBank/DDBJ databases">
        <authorList>
            <person name="Varghese N."/>
            <person name="Submissions S."/>
        </authorList>
    </citation>
    <scope>NUCLEOTIDE SEQUENCE [LARGE SCALE GENOMIC DNA]</scope>
    <source>
        <strain evidence="4 6">DSM 21619</strain>
    </source>
</reference>
<dbReference type="InterPro" id="IPR022742">
    <property type="entry name" value="Hydrolase_4"/>
</dbReference>
<dbReference type="KEGG" id="tap:GZ22_16930"/>
<feature type="domain" description="Serine aminopeptidase S33" evidence="2">
    <location>
        <begin position="17"/>
        <end position="230"/>
    </location>
</feature>
<feature type="active site" description="Charge relay system" evidence="1">
    <location>
        <position position="196"/>
    </location>
</feature>
<evidence type="ECO:0000313" key="5">
    <source>
        <dbReference type="Proteomes" id="UP000027980"/>
    </source>
</evidence>
<dbReference type="Proteomes" id="UP000199735">
    <property type="component" value="Unassembled WGS sequence"/>
</dbReference>
<feature type="active site" description="Nucleophile" evidence="1">
    <location>
        <position position="95"/>
    </location>
</feature>
<dbReference type="PANTHER" id="PTHR11614">
    <property type="entry name" value="PHOSPHOLIPASE-RELATED"/>
    <property type="match status" value="1"/>
</dbReference>
<dbReference type="HOGENOM" id="CLU_076594_0_0_9"/>
<dbReference type="EMBL" id="CP008876">
    <property type="protein sequence ID" value="AIF68149.1"/>
    <property type="molecule type" value="Genomic_DNA"/>
</dbReference>
<evidence type="ECO:0000313" key="6">
    <source>
        <dbReference type="Proteomes" id="UP000199735"/>
    </source>
</evidence>
<dbReference type="OrthoDB" id="9800213at2"/>
<dbReference type="InterPro" id="IPR051044">
    <property type="entry name" value="MAG_DAG_Lipase"/>
</dbReference>
<organism evidence="3 5">
    <name type="scientific">Terribacillus saccharophilus</name>
    <dbReference type="NCBI Taxonomy" id="361277"/>
    <lineage>
        <taxon>Bacteria</taxon>
        <taxon>Bacillati</taxon>
        <taxon>Bacillota</taxon>
        <taxon>Bacilli</taxon>
        <taxon>Bacillales</taxon>
        <taxon>Bacillaceae</taxon>
        <taxon>Terribacillus</taxon>
    </lineage>
</organism>
<protein>
    <submittedName>
        <fullName evidence="3">Carboxylesterase</fullName>
    </submittedName>
</protein>
<dbReference type="InterPro" id="IPR029058">
    <property type="entry name" value="AB_hydrolase_fold"/>
</dbReference>
<accession>A0AAX2EEU0</accession>